<keyword evidence="2" id="KW-0812">Transmembrane</keyword>
<organism evidence="3 4">
    <name type="scientific">Mesorhizobium japonicum (strain LMG 29417 / CECT 9101 / MAFF 303099)</name>
    <name type="common">Mesorhizobium loti (strain MAFF 303099)</name>
    <dbReference type="NCBI Taxonomy" id="266835"/>
    <lineage>
        <taxon>Bacteria</taxon>
        <taxon>Pseudomonadati</taxon>
        <taxon>Pseudomonadota</taxon>
        <taxon>Alphaproteobacteria</taxon>
        <taxon>Hyphomicrobiales</taxon>
        <taxon>Phyllobacteriaceae</taxon>
        <taxon>Mesorhizobium</taxon>
    </lineage>
</organism>
<dbReference type="HOGENOM" id="CLU_2424831_0_0_5"/>
<name>Q98PC4_RHILO</name>
<dbReference type="EMBL" id="AP003017">
    <property type="protein sequence ID" value="BAB54731.1"/>
    <property type="molecule type" value="Genomic_DNA"/>
</dbReference>
<evidence type="ECO:0000256" key="1">
    <source>
        <dbReference type="SAM" id="MobiDB-lite"/>
    </source>
</evidence>
<protein>
    <submittedName>
        <fullName evidence="3">Msr9519 protein</fullName>
    </submittedName>
</protein>
<dbReference type="RefSeq" id="WP_010916245.1">
    <property type="nucleotide sequence ID" value="NC_002682.1"/>
</dbReference>
<dbReference type="eggNOG" id="COG2860">
    <property type="taxonomic scope" value="Bacteria"/>
</dbReference>
<accession>Q98PC4</accession>
<keyword evidence="3" id="KW-0614">Plasmid</keyword>
<dbReference type="KEGG" id="mlo:msr9519"/>
<keyword evidence="2" id="KW-0472">Membrane</keyword>
<evidence type="ECO:0000256" key="2">
    <source>
        <dbReference type="SAM" id="Phobius"/>
    </source>
</evidence>
<sequence>MSAPKASLDRPVMKSTETATHQPQALYSNGAAIVVGGDMIGVAYGISALTGGVLYFCLRFMAIRYGWRLPVAHLSARGRAAEDASDDEKPH</sequence>
<proteinExistence type="predicted"/>
<evidence type="ECO:0000313" key="3">
    <source>
        <dbReference type="EMBL" id="BAB54731.1"/>
    </source>
</evidence>
<keyword evidence="2" id="KW-1133">Transmembrane helix</keyword>
<dbReference type="AlphaFoldDB" id="Q98PC4"/>
<reference evidence="3 4" key="1">
    <citation type="journal article" date="2000" name="DNA Res.">
        <title>Complete genome structure of the nitrogen-fixing symbiotic bacterium Mesorhizobium loti.</title>
        <authorList>
            <person name="Kaneko T."/>
            <person name="Nakamura Y."/>
            <person name="Sato S."/>
            <person name="Asamizu E."/>
            <person name="Kato T."/>
            <person name="Sasamoto S."/>
            <person name="Watanabe A."/>
            <person name="Idesawa K."/>
            <person name="Ishikawa A."/>
            <person name="Kawashima K."/>
            <person name="Kimura T."/>
            <person name="Kishida Y."/>
            <person name="Kiyokawa C."/>
            <person name="Kohara M."/>
            <person name="Matsumoto M."/>
            <person name="Matsuno A."/>
            <person name="Mochizuki Y."/>
            <person name="Nakayama S."/>
            <person name="Nakazaki N."/>
            <person name="Shimpo S."/>
            <person name="Sugimoto M."/>
            <person name="Takeuchi C."/>
            <person name="Yamada M."/>
            <person name="Tabata S."/>
        </authorList>
    </citation>
    <scope>NUCLEOTIDE SEQUENCE [LARGE SCALE GENOMIC DNA]</scope>
    <source>
        <strain evidence="4">LMG 29417 / CECT 9101 / MAFF 303099</strain>
        <plasmid evidence="3 4">pMLb</plasmid>
    </source>
</reference>
<gene>
    <name evidence="3" type="ordered locus">msr9519</name>
</gene>
<feature type="region of interest" description="Disordered" evidence="1">
    <location>
        <begin position="1"/>
        <end position="21"/>
    </location>
</feature>
<feature type="transmembrane region" description="Helical" evidence="2">
    <location>
        <begin position="39"/>
        <end position="58"/>
    </location>
</feature>
<geneLocation type="plasmid" evidence="3 4">
    <name>pMLb</name>
</geneLocation>
<dbReference type="Proteomes" id="UP000000552">
    <property type="component" value="Plasmid pMLb"/>
</dbReference>
<evidence type="ECO:0000313" key="4">
    <source>
        <dbReference type="Proteomes" id="UP000000552"/>
    </source>
</evidence>